<dbReference type="GO" id="GO:0005198">
    <property type="term" value="F:structural molecule activity"/>
    <property type="evidence" value="ECO:0007669"/>
    <property type="project" value="UniProtKB-UniRule"/>
</dbReference>
<sequence length="293" mass="33687">MSSKLFSLRNQFYIGNYQQAINEGSLKLKSTKDKLERDCYVYRSHIALGNYQMILNSISESDSIELKTIKLFATLLNNPEENKEIALETLKSWLNEIDYENNYLFQINAATIFAFVDNYEEALRVLDSSEQLEICAIKIQIYLSINRKDKAIKELGVLRKINEDATIYQLASNWIDLFSNDEQSIQKTLESYNELGQLYGKSVSVLNSIAVCHMKLGEFSQAEKYLKQALEKKPVDPMTNSNLVTALSNSGLNSKIVKRQIATMLSLREKTPLIKKYFSLESEFDKLAEQFYN</sequence>
<comment type="function">
    <text evidence="11">The coatomer is a cytosolic protein complex that binds to dilysine motifs and reversibly associates with Golgi non-clathrin-coated vesicles, which further mediate biosynthetic protein transport from the ER, via the Golgi up to the trans Golgi network. The coatomer complex is required for budding from Golgi membranes, and is essential for the retrograde Golgi-to-ER transport of dilysine-tagged proteins.</text>
</comment>
<evidence type="ECO:0000256" key="4">
    <source>
        <dbReference type="ARBA" id="ARBA00022448"/>
    </source>
</evidence>
<dbReference type="Pfam" id="PF04733">
    <property type="entry name" value="Coatomer_E"/>
    <property type="match status" value="1"/>
</dbReference>
<name>A0AAV8A299_9EUKA</name>
<dbReference type="PROSITE" id="PS50005">
    <property type="entry name" value="TPR"/>
    <property type="match status" value="1"/>
</dbReference>
<dbReference type="PIRSF" id="PIRSF016478">
    <property type="entry name" value="Coatomer_esu"/>
    <property type="match status" value="1"/>
</dbReference>
<evidence type="ECO:0000256" key="5">
    <source>
        <dbReference type="ARBA" id="ARBA00022490"/>
    </source>
</evidence>
<dbReference type="PANTHER" id="PTHR10805:SF0">
    <property type="entry name" value="COATOMER SUBUNIT EPSILON"/>
    <property type="match status" value="1"/>
</dbReference>
<dbReference type="EMBL" id="JANTQA010000015">
    <property type="protein sequence ID" value="KAJ3448349.1"/>
    <property type="molecule type" value="Genomic_DNA"/>
</dbReference>
<keyword evidence="12" id="KW-0802">TPR repeat</keyword>
<evidence type="ECO:0000256" key="11">
    <source>
        <dbReference type="PIRNR" id="PIRNR016478"/>
    </source>
</evidence>
<dbReference type="InterPro" id="IPR006822">
    <property type="entry name" value="Coatomer_esu"/>
</dbReference>
<comment type="caution">
    <text evidence="13">The sequence shown here is derived from an EMBL/GenBank/DDBJ whole genome shotgun (WGS) entry which is preliminary data.</text>
</comment>
<dbReference type="InterPro" id="IPR019734">
    <property type="entry name" value="TPR_rpt"/>
</dbReference>
<dbReference type="GO" id="GO:0006888">
    <property type="term" value="P:endoplasmic reticulum to Golgi vesicle-mediated transport"/>
    <property type="evidence" value="ECO:0007669"/>
    <property type="project" value="TreeGrafter"/>
</dbReference>
<dbReference type="GO" id="GO:0000139">
    <property type="term" value="C:Golgi membrane"/>
    <property type="evidence" value="ECO:0007669"/>
    <property type="project" value="UniProtKB-SubCell"/>
</dbReference>
<reference evidence="13" key="1">
    <citation type="submission" date="2022-08" db="EMBL/GenBank/DDBJ databases">
        <title>Novel sulphate-reducing endosymbionts in the free-living metamonad Anaeramoeba.</title>
        <authorList>
            <person name="Jerlstrom-Hultqvist J."/>
            <person name="Cepicka I."/>
            <person name="Gallot-Lavallee L."/>
            <person name="Salas-Leiva D."/>
            <person name="Curtis B.A."/>
            <person name="Zahonova K."/>
            <person name="Pipaliya S."/>
            <person name="Dacks J."/>
            <person name="Roger A.J."/>
        </authorList>
    </citation>
    <scope>NUCLEOTIDE SEQUENCE</scope>
    <source>
        <strain evidence="13">Busselton2</strain>
    </source>
</reference>
<dbReference type="GO" id="GO:0006890">
    <property type="term" value="P:retrograde vesicle-mediated transport, Golgi to endoplasmic reticulum"/>
    <property type="evidence" value="ECO:0007669"/>
    <property type="project" value="UniProtKB-UniRule"/>
</dbReference>
<dbReference type="GO" id="GO:0030126">
    <property type="term" value="C:COPI vesicle coat"/>
    <property type="evidence" value="ECO:0007669"/>
    <property type="project" value="TreeGrafter"/>
</dbReference>
<comment type="subcellular location">
    <subcellularLocation>
        <location evidence="2">Cytoplasmic vesicle</location>
        <location evidence="2">COPI-coated vesicle membrane</location>
        <topology evidence="2">Peripheral membrane protein</topology>
        <orientation evidence="2">Cytoplasmic side</orientation>
    </subcellularLocation>
    <subcellularLocation>
        <location evidence="1">Golgi apparatus membrane</location>
        <topology evidence="1">Peripheral membrane protein</topology>
        <orientation evidence="1">Cytoplasmic side</orientation>
    </subcellularLocation>
</comment>
<organism evidence="13 14">
    <name type="scientific">Anaeramoeba flamelloides</name>
    <dbReference type="NCBI Taxonomy" id="1746091"/>
    <lineage>
        <taxon>Eukaryota</taxon>
        <taxon>Metamonada</taxon>
        <taxon>Anaeramoebidae</taxon>
        <taxon>Anaeramoeba</taxon>
    </lineage>
</organism>
<dbReference type="GO" id="GO:0015031">
    <property type="term" value="P:protein transport"/>
    <property type="evidence" value="ECO:0007669"/>
    <property type="project" value="UniProtKB-UniRule"/>
</dbReference>
<dbReference type="AlphaFoldDB" id="A0AAV8A299"/>
<keyword evidence="5 11" id="KW-0963">Cytoplasm</keyword>
<evidence type="ECO:0000256" key="1">
    <source>
        <dbReference type="ARBA" id="ARBA00004255"/>
    </source>
</evidence>
<keyword evidence="9 11" id="KW-0472">Membrane</keyword>
<proteinExistence type="inferred from homology"/>
<dbReference type="Proteomes" id="UP001146793">
    <property type="component" value="Unassembled WGS sequence"/>
</dbReference>
<evidence type="ECO:0000256" key="6">
    <source>
        <dbReference type="ARBA" id="ARBA00022892"/>
    </source>
</evidence>
<feature type="repeat" description="TPR" evidence="12">
    <location>
        <begin position="203"/>
        <end position="236"/>
    </location>
</feature>
<evidence type="ECO:0000256" key="10">
    <source>
        <dbReference type="ARBA" id="ARBA00023329"/>
    </source>
</evidence>
<evidence type="ECO:0000313" key="14">
    <source>
        <dbReference type="Proteomes" id="UP001146793"/>
    </source>
</evidence>
<evidence type="ECO:0000256" key="12">
    <source>
        <dbReference type="PROSITE-ProRule" id="PRU00339"/>
    </source>
</evidence>
<dbReference type="InterPro" id="IPR011990">
    <property type="entry name" value="TPR-like_helical_dom_sf"/>
</dbReference>
<dbReference type="SMART" id="SM00028">
    <property type="entry name" value="TPR"/>
    <property type="match status" value="1"/>
</dbReference>
<evidence type="ECO:0000256" key="2">
    <source>
        <dbReference type="ARBA" id="ARBA00004347"/>
    </source>
</evidence>
<keyword evidence="6 11" id="KW-0931">ER-Golgi transport</keyword>
<evidence type="ECO:0000256" key="8">
    <source>
        <dbReference type="ARBA" id="ARBA00023034"/>
    </source>
</evidence>
<keyword evidence="4 11" id="KW-0813">Transport</keyword>
<accession>A0AAV8A299</accession>
<evidence type="ECO:0000313" key="13">
    <source>
        <dbReference type="EMBL" id="KAJ3448349.1"/>
    </source>
</evidence>
<keyword evidence="8 11" id="KW-0333">Golgi apparatus</keyword>
<gene>
    <name evidence="13" type="ORF">M0812_00828</name>
</gene>
<evidence type="ECO:0000256" key="3">
    <source>
        <dbReference type="ARBA" id="ARBA00008827"/>
    </source>
</evidence>
<comment type="similarity">
    <text evidence="3 11">Belongs to the COPE family.</text>
</comment>
<evidence type="ECO:0000256" key="7">
    <source>
        <dbReference type="ARBA" id="ARBA00022927"/>
    </source>
</evidence>
<protein>
    <recommendedName>
        <fullName evidence="11">Coatomer subunit epsilon</fullName>
    </recommendedName>
</protein>
<dbReference type="SUPFAM" id="SSF48452">
    <property type="entry name" value="TPR-like"/>
    <property type="match status" value="1"/>
</dbReference>
<keyword evidence="10 11" id="KW-0968">Cytoplasmic vesicle</keyword>
<evidence type="ECO:0000256" key="9">
    <source>
        <dbReference type="ARBA" id="ARBA00023136"/>
    </source>
</evidence>
<dbReference type="PANTHER" id="PTHR10805">
    <property type="entry name" value="COATOMER SUBUNIT EPSILON"/>
    <property type="match status" value="1"/>
</dbReference>
<keyword evidence="7 11" id="KW-0653">Protein transport</keyword>
<dbReference type="GO" id="GO:0006891">
    <property type="term" value="P:intra-Golgi vesicle-mediated transport"/>
    <property type="evidence" value="ECO:0007669"/>
    <property type="project" value="TreeGrafter"/>
</dbReference>
<dbReference type="Gene3D" id="1.25.40.10">
    <property type="entry name" value="Tetratricopeptide repeat domain"/>
    <property type="match status" value="1"/>
</dbReference>